<evidence type="ECO:0000313" key="2">
    <source>
        <dbReference type="Proteomes" id="UP000482960"/>
    </source>
</evidence>
<reference evidence="1 2" key="2">
    <citation type="submission" date="2020-03" db="EMBL/GenBank/DDBJ databases">
        <authorList>
            <person name="Ichikawa N."/>
            <person name="Kimura A."/>
            <person name="Kitahashi Y."/>
            <person name="Uohara A."/>
        </authorList>
    </citation>
    <scope>NUCLEOTIDE SEQUENCE [LARGE SCALE GENOMIC DNA]</scope>
    <source>
        <strain evidence="1 2">NBRC 108638</strain>
    </source>
</reference>
<evidence type="ECO:0000313" key="1">
    <source>
        <dbReference type="EMBL" id="GFJ91072.1"/>
    </source>
</evidence>
<reference evidence="1 2" key="1">
    <citation type="submission" date="2020-03" db="EMBL/GenBank/DDBJ databases">
        <title>Whole genome shotgun sequence of Phytohabitans rumicis NBRC 108638.</title>
        <authorList>
            <person name="Komaki H."/>
            <person name="Tamura T."/>
        </authorList>
    </citation>
    <scope>NUCLEOTIDE SEQUENCE [LARGE SCALE GENOMIC DNA]</scope>
    <source>
        <strain evidence="1 2">NBRC 108638</strain>
    </source>
</reference>
<keyword evidence="2" id="KW-1185">Reference proteome</keyword>
<protein>
    <submittedName>
        <fullName evidence="1">Uncharacterized protein</fullName>
    </submittedName>
</protein>
<proteinExistence type="predicted"/>
<comment type="caution">
    <text evidence="1">The sequence shown here is derived from an EMBL/GenBank/DDBJ whole genome shotgun (WGS) entry which is preliminary data.</text>
</comment>
<accession>A0A6V8L1B3</accession>
<organism evidence="1 2">
    <name type="scientific">Phytohabitans rumicis</name>
    <dbReference type="NCBI Taxonomy" id="1076125"/>
    <lineage>
        <taxon>Bacteria</taxon>
        <taxon>Bacillati</taxon>
        <taxon>Actinomycetota</taxon>
        <taxon>Actinomycetes</taxon>
        <taxon>Micromonosporales</taxon>
        <taxon>Micromonosporaceae</taxon>
    </lineage>
</organism>
<dbReference type="Proteomes" id="UP000482960">
    <property type="component" value="Unassembled WGS sequence"/>
</dbReference>
<gene>
    <name evidence="1" type="ORF">Prum_047140</name>
</gene>
<sequence length="55" mass="5855">MGTEAMYLSYEPELTALIGKAAYAKLAELCAARAKRGLVATHPATEAASRSKKSR</sequence>
<dbReference type="EMBL" id="BLPG01000001">
    <property type="protein sequence ID" value="GFJ91072.1"/>
    <property type="molecule type" value="Genomic_DNA"/>
</dbReference>
<name>A0A6V8L1B3_9ACTN</name>
<dbReference type="AlphaFoldDB" id="A0A6V8L1B3"/>